<evidence type="ECO:0000313" key="3">
    <source>
        <dbReference type="EMBL" id="HER97184.1"/>
    </source>
</evidence>
<proteinExistence type="predicted"/>
<keyword evidence="2" id="KW-0732">Signal</keyword>
<feature type="signal peptide" evidence="2">
    <location>
        <begin position="1"/>
        <end position="20"/>
    </location>
</feature>
<accession>A0A7V2B2N2</accession>
<gene>
    <name evidence="3" type="ORF">ENO59_11890</name>
</gene>
<reference evidence="3" key="1">
    <citation type="journal article" date="2020" name="mSystems">
        <title>Genome- and Community-Level Interaction Insights into Carbon Utilization and Element Cycling Functions of Hydrothermarchaeota in Hydrothermal Sediment.</title>
        <authorList>
            <person name="Zhou Z."/>
            <person name="Liu Y."/>
            <person name="Xu W."/>
            <person name="Pan J."/>
            <person name="Luo Z.H."/>
            <person name="Li M."/>
        </authorList>
    </citation>
    <scope>NUCLEOTIDE SEQUENCE [LARGE SCALE GENOMIC DNA]</scope>
    <source>
        <strain evidence="3">SpSt-143</strain>
    </source>
</reference>
<dbReference type="AlphaFoldDB" id="A0A7V2B2N2"/>
<keyword evidence="1" id="KW-1133">Transmembrane helix</keyword>
<dbReference type="EMBL" id="DSGB01000006">
    <property type="protein sequence ID" value="HER97184.1"/>
    <property type="molecule type" value="Genomic_DNA"/>
</dbReference>
<keyword evidence="1" id="KW-0812">Transmembrane</keyword>
<name>A0A7V2B2N2_RHOMR</name>
<sequence length="200" mass="22166">MRILYCIGCLFIGSTSVLQAQVLPLTNLEQFQRLAHACLTLPDSLQAFRLEAPDTLPYVQTALEASWLQEGRKLYTTATTPLPTVRYQITAAQVTYQLLPRKQVLRRITLAMQYALQAPDGRVLFAASCQPIVTDTVAQHLIFRLEHPAFPETQAPLPTKPPGLLTRYLVPTLALTATALSVYLLFTLRSRATTDAATTP</sequence>
<organism evidence="3">
    <name type="scientific">Rhodothermus marinus</name>
    <name type="common">Rhodothermus obamensis</name>
    <dbReference type="NCBI Taxonomy" id="29549"/>
    <lineage>
        <taxon>Bacteria</taxon>
        <taxon>Pseudomonadati</taxon>
        <taxon>Rhodothermota</taxon>
        <taxon>Rhodothermia</taxon>
        <taxon>Rhodothermales</taxon>
        <taxon>Rhodothermaceae</taxon>
        <taxon>Rhodothermus</taxon>
    </lineage>
</organism>
<feature type="transmembrane region" description="Helical" evidence="1">
    <location>
        <begin position="168"/>
        <end position="186"/>
    </location>
</feature>
<feature type="chain" id="PRO_5030941073" evidence="2">
    <location>
        <begin position="21"/>
        <end position="200"/>
    </location>
</feature>
<keyword evidence="1" id="KW-0472">Membrane</keyword>
<comment type="caution">
    <text evidence="3">The sequence shown here is derived from an EMBL/GenBank/DDBJ whole genome shotgun (WGS) entry which is preliminary data.</text>
</comment>
<protein>
    <submittedName>
        <fullName evidence="3">Uncharacterized protein</fullName>
    </submittedName>
</protein>
<evidence type="ECO:0000256" key="2">
    <source>
        <dbReference type="SAM" id="SignalP"/>
    </source>
</evidence>
<evidence type="ECO:0000256" key="1">
    <source>
        <dbReference type="SAM" id="Phobius"/>
    </source>
</evidence>